<reference evidence="14 15" key="1">
    <citation type="submission" date="2019-12" db="EMBL/GenBank/DDBJ databases">
        <authorList>
            <person name="Huq M.A."/>
        </authorList>
    </citation>
    <scope>NUCLEOTIDE SEQUENCE [LARGE SCALE GENOMIC DNA]</scope>
    <source>
        <strain evidence="14 15">MAH-20</strain>
    </source>
</reference>
<dbReference type="InterPro" id="IPR039426">
    <property type="entry name" value="TonB-dep_rcpt-like"/>
</dbReference>
<evidence type="ECO:0000313" key="14">
    <source>
        <dbReference type="EMBL" id="MVO78630.1"/>
    </source>
</evidence>
<evidence type="ECO:0000256" key="3">
    <source>
        <dbReference type="ARBA" id="ARBA00022452"/>
    </source>
</evidence>
<evidence type="ECO:0000256" key="1">
    <source>
        <dbReference type="ARBA" id="ARBA00004571"/>
    </source>
</evidence>
<comment type="caution">
    <text evidence="14">The sequence shown here is derived from an EMBL/GenBank/DDBJ whole genome shotgun (WGS) entry which is preliminary data.</text>
</comment>
<gene>
    <name evidence="14" type="ORF">GON01_11900</name>
</gene>
<dbReference type="PROSITE" id="PS52016">
    <property type="entry name" value="TONB_DEPENDENT_REC_3"/>
    <property type="match status" value="1"/>
</dbReference>
<evidence type="ECO:0000256" key="7">
    <source>
        <dbReference type="ARBA" id="ARBA00023136"/>
    </source>
</evidence>
<keyword evidence="3 10" id="KW-1134">Transmembrane beta strand</keyword>
<dbReference type="PANTHER" id="PTHR30069">
    <property type="entry name" value="TONB-DEPENDENT OUTER MEMBRANE RECEPTOR"/>
    <property type="match status" value="1"/>
</dbReference>
<evidence type="ECO:0000256" key="2">
    <source>
        <dbReference type="ARBA" id="ARBA00022448"/>
    </source>
</evidence>
<keyword evidence="2 10" id="KW-0813">Transport</keyword>
<dbReference type="InterPro" id="IPR012910">
    <property type="entry name" value="Plug_dom"/>
</dbReference>
<proteinExistence type="inferred from homology"/>
<evidence type="ECO:0000259" key="13">
    <source>
        <dbReference type="Pfam" id="PF07715"/>
    </source>
</evidence>
<dbReference type="SUPFAM" id="SSF56935">
    <property type="entry name" value="Porins"/>
    <property type="match status" value="1"/>
</dbReference>
<feature type="domain" description="TonB-dependent receptor plug" evidence="13">
    <location>
        <begin position="38"/>
        <end position="133"/>
    </location>
</feature>
<dbReference type="PANTHER" id="PTHR30069:SF29">
    <property type="entry name" value="HEMOGLOBIN AND HEMOGLOBIN-HAPTOGLOBIN-BINDING PROTEIN 1-RELATED"/>
    <property type="match status" value="1"/>
</dbReference>
<evidence type="ECO:0000256" key="8">
    <source>
        <dbReference type="ARBA" id="ARBA00023170"/>
    </source>
</evidence>
<evidence type="ECO:0000259" key="12">
    <source>
        <dbReference type="Pfam" id="PF00593"/>
    </source>
</evidence>
<dbReference type="RefSeq" id="WP_157027601.1">
    <property type="nucleotide sequence ID" value="NZ_WQMS01000014.1"/>
</dbReference>
<dbReference type="EMBL" id="WQMS01000014">
    <property type="protein sequence ID" value="MVO78630.1"/>
    <property type="molecule type" value="Genomic_DNA"/>
</dbReference>
<dbReference type="GO" id="GO:0009279">
    <property type="term" value="C:cell outer membrane"/>
    <property type="evidence" value="ECO:0007669"/>
    <property type="project" value="UniProtKB-SubCell"/>
</dbReference>
<evidence type="ECO:0000256" key="11">
    <source>
        <dbReference type="RuleBase" id="RU003357"/>
    </source>
</evidence>
<evidence type="ECO:0000256" key="6">
    <source>
        <dbReference type="ARBA" id="ARBA00023077"/>
    </source>
</evidence>
<dbReference type="GO" id="GO:0015344">
    <property type="term" value="F:siderophore uptake transmembrane transporter activity"/>
    <property type="evidence" value="ECO:0007669"/>
    <property type="project" value="TreeGrafter"/>
</dbReference>
<dbReference type="Pfam" id="PF07715">
    <property type="entry name" value="Plug"/>
    <property type="match status" value="1"/>
</dbReference>
<protein>
    <submittedName>
        <fullName evidence="14">TonB-dependent receptor</fullName>
    </submittedName>
</protein>
<keyword evidence="8 14" id="KW-0675">Receptor</keyword>
<evidence type="ECO:0000313" key="15">
    <source>
        <dbReference type="Proteomes" id="UP000441389"/>
    </source>
</evidence>
<keyword evidence="4 10" id="KW-0812">Transmembrane</keyword>
<keyword evidence="6 11" id="KW-0798">TonB box</keyword>
<name>A0A6I4J1Y3_9SPHN</name>
<evidence type="ECO:0000256" key="4">
    <source>
        <dbReference type="ARBA" id="ARBA00022692"/>
    </source>
</evidence>
<keyword evidence="7 10" id="KW-0472">Membrane</keyword>
<dbReference type="Gene3D" id="2.40.170.20">
    <property type="entry name" value="TonB-dependent receptor, beta-barrel domain"/>
    <property type="match status" value="1"/>
</dbReference>
<accession>A0A6I4J1Y3</accession>
<feature type="domain" description="TonB-dependent receptor-like beta-barrel" evidence="12">
    <location>
        <begin position="191"/>
        <end position="614"/>
    </location>
</feature>
<dbReference type="InterPro" id="IPR037066">
    <property type="entry name" value="Plug_dom_sf"/>
</dbReference>
<keyword evidence="15" id="KW-1185">Reference proteome</keyword>
<organism evidence="14 15">
    <name type="scientific">Sphingomonas horti</name>
    <dbReference type="NCBI Taxonomy" id="2682842"/>
    <lineage>
        <taxon>Bacteria</taxon>
        <taxon>Pseudomonadati</taxon>
        <taxon>Pseudomonadota</taxon>
        <taxon>Alphaproteobacteria</taxon>
        <taxon>Sphingomonadales</taxon>
        <taxon>Sphingomonadaceae</taxon>
        <taxon>Sphingomonas</taxon>
    </lineage>
</organism>
<comment type="subcellular location">
    <subcellularLocation>
        <location evidence="1 10">Cell outer membrane</location>
        <topology evidence="1 10">Multi-pass membrane protein</topology>
    </subcellularLocation>
</comment>
<dbReference type="AlphaFoldDB" id="A0A6I4J1Y3"/>
<dbReference type="InterPro" id="IPR000531">
    <property type="entry name" value="Beta-barrel_TonB"/>
</dbReference>
<comment type="similarity">
    <text evidence="10 11">Belongs to the TonB-dependent receptor family.</text>
</comment>
<evidence type="ECO:0000256" key="10">
    <source>
        <dbReference type="PROSITE-ProRule" id="PRU01360"/>
    </source>
</evidence>
<sequence length="639" mass="69117">MFVRVLLVALLPPEQEQWQTITVTAEPQATRVLPPSVEIGEERLLERQPRSAAEALKGIDGVSIRPNSRGESVARVRGAEERQTQVFLDGAPLAVPWDGRVDLGVIPAGLIGAVRVTKGAVPIEYGTNAVAGAVDLETRSGGETNFRAMAETGSLGFAQASAVGTVRTGAVDWTFAGSGLTRDAEPVANLAALPFSQAHSNRRTNSDLDSGTLFAAASYAAGPLTLRAYALHIESRFGIAPESDRDPAIDAPRYWRYPDKDLTQVALSSELKMGRGSARLVAWQQWFDQRIVQYRDGTYSAVRGQEKNDDSTQGARLVLSAPLDQLTLRVVGTAQTSRHIQQDSGGPERLFRQNLYTLGTEADAPLLGGKLTIGLAYDRSINPRTGDKPAQPAKDSLAFSAAYRLSVADGLSVAVSGGRRSRFPTARELFGEALGRFLPNPALAPERAWLADVEVTFERPDFSLRLNPFYVRSEDTIAQRAVRVDGRNLRQRYNLSGSESLGIDAGATARLGPRLDWELNASILSARADRGAAPFRRLTQHPGFELYSALDWRPTEVLSLRGEYRRVGGADDQDPAGNKARLPGGNEINLRARWQVAMLGSGTPMSLTASVDNLTDDVITPQLGLPLPGRAIRVGLRIN</sequence>
<dbReference type="Pfam" id="PF00593">
    <property type="entry name" value="TonB_dep_Rec_b-barrel"/>
    <property type="match status" value="1"/>
</dbReference>
<evidence type="ECO:0000256" key="9">
    <source>
        <dbReference type="ARBA" id="ARBA00023237"/>
    </source>
</evidence>
<dbReference type="Gene3D" id="2.170.130.10">
    <property type="entry name" value="TonB-dependent receptor, plug domain"/>
    <property type="match status" value="1"/>
</dbReference>
<dbReference type="InterPro" id="IPR036942">
    <property type="entry name" value="Beta-barrel_TonB_sf"/>
</dbReference>
<dbReference type="Proteomes" id="UP000441389">
    <property type="component" value="Unassembled WGS sequence"/>
</dbReference>
<keyword evidence="5" id="KW-0732">Signal</keyword>
<keyword evidence="9 10" id="KW-0998">Cell outer membrane</keyword>
<evidence type="ECO:0000256" key="5">
    <source>
        <dbReference type="ARBA" id="ARBA00022729"/>
    </source>
</evidence>
<dbReference type="GO" id="GO:0044718">
    <property type="term" value="P:siderophore transmembrane transport"/>
    <property type="evidence" value="ECO:0007669"/>
    <property type="project" value="TreeGrafter"/>
</dbReference>